<name>A0AA38H2R4_9TREE</name>
<keyword evidence="6" id="KW-1185">Reference proteome</keyword>
<feature type="region of interest" description="Disordered" evidence="1">
    <location>
        <begin position="645"/>
        <end position="676"/>
    </location>
</feature>
<feature type="domain" description="URB1 central HEAT repeat" evidence="4">
    <location>
        <begin position="719"/>
        <end position="911"/>
    </location>
</feature>
<feature type="region of interest" description="Disordered" evidence="1">
    <location>
        <begin position="1861"/>
        <end position="1893"/>
    </location>
</feature>
<dbReference type="PANTHER" id="PTHR13500:SF0">
    <property type="entry name" value="NUCLEOLAR PRE-RIBOSOMAL-ASSOCIATED PROTEIN 1"/>
    <property type="match status" value="1"/>
</dbReference>
<gene>
    <name evidence="5" type="ORF">MKK02DRAFT_41151</name>
</gene>
<dbReference type="GO" id="GO:0000463">
    <property type="term" value="P:maturation of LSU-rRNA from tricistronic rRNA transcript (SSU-rRNA, 5.8S rRNA, LSU-rRNA)"/>
    <property type="evidence" value="ECO:0007669"/>
    <property type="project" value="TreeGrafter"/>
</dbReference>
<dbReference type="GO" id="GO:0000466">
    <property type="term" value="P:maturation of 5.8S rRNA from tricistronic rRNA transcript (SSU-rRNA, 5.8S rRNA, LSU-rRNA)"/>
    <property type="evidence" value="ECO:0007669"/>
    <property type="project" value="TreeGrafter"/>
</dbReference>
<accession>A0AA38H2R4</accession>
<dbReference type="InterPro" id="IPR039844">
    <property type="entry name" value="URB1"/>
</dbReference>
<dbReference type="InterPro" id="IPR016024">
    <property type="entry name" value="ARM-type_fold"/>
</dbReference>
<organism evidence="5 6">
    <name type="scientific">Dioszegia hungarica</name>
    <dbReference type="NCBI Taxonomy" id="4972"/>
    <lineage>
        <taxon>Eukaryota</taxon>
        <taxon>Fungi</taxon>
        <taxon>Dikarya</taxon>
        <taxon>Basidiomycota</taxon>
        <taxon>Agaricomycotina</taxon>
        <taxon>Tremellomycetes</taxon>
        <taxon>Tremellales</taxon>
        <taxon>Bulleribasidiaceae</taxon>
        <taxon>Dioszegia</taxon>
    </lineage>
</organism>
<dbReference type="EMBL" id="JAKWFO010000014">
    <property type="protein sequence ID" value="KAI9632840.1"/>
    <property type="molecule type" value="Genomic_DNA"/>
</dbReference>
<evidence type="ECO:0000259" key="4">
    <source>
        <dbReference type="Pfam" id="PF26140"/>
    </source>
</evidence>
<feature type="domain" description="URB1 N-terminal" evidence="2">
    <location>
        <begin position="82"/>
        <end position="443"/>
    </location>
</feature>
<dbReference type="InterPro" id="IPR059018">
    <property type="entry name" value="HEAT_URB1"/>
</dbReference>
<protein>
    <submittedName>
        <fullName evidence="5">Nucleolus protein</fullName>
    </submittedName>
</protein>
<dbReference type="Pfam" id="PF16201">
    <property type="entry name" value="NopRA1"/>
    <property type="match status" value="1"/>
</dbReference>
<feature type="compositionally biased region" description="Basic and acidic residues" evidence="1">
    <location>
        <begin position="645"/>
        <end position="656"/>
    </location>
</feature>
<evidence type="ECO:0000259" key="2">
    <source>
        <dbReference type="Pfam" id="PF11707"/>
    </source>
</evidence>
<dbReference type="RefSeq" id="XP_052942617.1">
    <property type="nucleotide sequence ID" value="XM_053091461.1"/>
</dbReference>
<dbReference type="Pfam" id="PF11707">
    <property type="entry name" value="Npa1"/>
    <property type="match status" value="1"/>
</dbReference>
<dbReference type="Proteomes" id="UP001164286">
    <property type="component" value="Unassembled WGS sequence"/>
</dbReference>
<dbReference type="GO" id="GO:0005730">
    <property type="term" value="C:nucleolus"/>
    <property type="evidence" value="ECO:0007669"/>
    <property type="project" value="TreeGrafter"/>
</dbReference>
<comment type="caution">
    <text evidence="5">The sequence shown here is derived from an EMBL/GenBank/DDBJ whole genome shotgun (WGS) entry which is preliminary data.</text>
</comment>
<sequence length="2053" mass="225385">MSIKRKRDEATAGLSDVVAKPAAGTRVFVSGKAVKEGLSAGNRQSLVAFHQQILTLHSELPLTISHPTVVVIQHYLDLSPTCDEIFGTWQEGEKRRDEKLVEAAIHLLAQIIRILTPLPFFRNLLIGIVDKLLAPQERYHDQLSRMVNSANRETTLAGLSLAAAAMQVDKPDPSWSSSNSSSGRLSLRLWAALVEGGVVKNLGKLLIMRKRRKDGTADYGRKDPLDRPDMRHLCLEIISPLFSSPAFHSHTRQIMKNVYSQFEQDPPITILRLLNSLWEAITAPSPGTGRKVSLALLDERAIDAIASLFSREEMEPSTGRTVAEIASSFLEGVTTVPGRGVCFVDEGWYPRRQSDNPAAVRMNEMDDDEQQMNGNREDRIRKGLHNRILSNVVRKLGGKVVDDNRRVGEWAVKLFQACPELVAGYWPNSALAIEPRLHARWMATMSYVGHIVSLPPPSLLTFRQQVPRGTDPDLVPFRRLPPALETVVESILPSPLTKAHMTKGLQHADHLVQYMTAITIARCLQKLAVTQALFARIEKEIGDEPSTSSVVFSENPWTRRRKELEMECRRRLPEILVIISYAQKSATLAPPDADGEVDPTLSAKSAMLTESALRLFRLYHSTLPVVAQDAKFDVGRLLVSSSSVKQERRERKDAKATAKTGSVVDETRDGMSSAMSSAGTVGTAGMGGGFGYAKGNVEGFEALSQVHVLKLLGAVKGWQWTNKASASQYSYFYHILQLHLASSNPTTTHHSTALLRTLLVGTPLYDHDPTELSILLSSLPRLPAESGAAGVIQQVHFLSFIDDCVRRCTKLPYRYIDEVLSLIPDYFLIGDETSLPSPLLMTILEQWVAKVGGQHISSEAAGVVGRVIRRLMLGILGKMRDTKWVEAYIGKMEAVLQKLRAEGKTKDGLEGVVADIRKDVQAVKGIITDAVQPETPLAELLDEAEWRNTSFEWRLVHVGADSILPIVESLKPELVSASEGILARYARFSALLLASRTAADRSALLSLIQAALLAMPSGKLRTWAKDAVFSGSWMQQAYLNAADHSCRTELDSLATVLNENSAEEKPIAEPYVLELTKAINGDKKGKHILDALHLFHPWTRFLQPSQAASTLSKIGAHPDRLIGTTKKGKPIEVSERVKLVLGQIAVRADDPSLALSHFGIFLDLGILEPLVLLLAKQRSARDISTQSALPIIDQAAIERLIKADTDESSSLLQALVLTYPSIASTTAVLLAASPDLLKRQSSLVVVASLLDIPCGSSVLQDAQGIAETAISAISSSSAAGTVQAAIDILVYLSKDQVGVVNTALEALAEFSPSVGKLLERLSAVPTPAYEQGLRLGGIWGMALRYAVRVCSDLAPISADQIEIMQSLVRSLKIGKKVDKDLDVMLVEPVMTAIMQDRLDEAVPLQLALALVDRCEIRASFIRQHLQLLMSSTTYTALSRPSSTAADRLPFIRLYSALFHASTYTSCQPPFIEPLVPLYRGTIALSDRLVLGMWRTFESIRHISTSSILLHWSPSGSPSSRAFDGITSLDSARVLASCVAFPLRRKIAPVGGEEAEGKEADEKVYDPVFVLSLLAAMMSDETMTGLDWVEVLRSNTLGVAFCALSSRDEGMRDLAGYCLAQTIDIIKDKPFHERDQLLHTLLLLRHALIPHPSQPGITPRLPALPTLFLAHVLHAQSQPSHFLYPLTSRFLFQRPVFDAWDLPMLYTLLLGDRGEKKGEMGMVQEVKRDRGWIVRLIRDGTRTEADWTLLKKRHVWEYLSDMFHISVDIPFRRLILQAMESMVQIPQAARSLVHRNHLITWCWLQLQTSLLSPPRNAAEERGRLVGLVEGCVKACVEGEAQKRQGDAAAGAKANVIAAGGPDAVNGLNGGEEGSEGDDEADKGAQRKGGHQGKAAYEALREHKERDDWLVRTERFVCLAAETADLNRLIPLSRIAHLISTLSPTSTSILLPALVDRLVLLTTSTSSTNPISAITATTADLDQVKEDTIVQNLFSAGLGLGGPEGVKVEMGVDVIKAKKAVEELGYRAGMISGDLGEWVGREKRRYAWDQWKRGQ</sequence>
<evidence type="ECO:0000256" key="1">
    <source>
        <dbReference type="SAM" id="MobiDB-lite"/>
    </source>
</evidence>
<evidence type="ECO:0000259" key="3">
    <source>
        <dbReference type="Pfam" id="PF16201"/>
    </source>
</evidence>
<dbReference type="Pfam" id="PF26140">
    <property type="entry name" value="HEAT_URB1"/>
    <property type="match status" value="1"/>
</dbReference>
<dbReference type="InterPro" id="IPR032436">
    <property type="entry name" value="URB1_C"/>
</dbReference>
<proteinExistence type="predicted"/>
<evidence type="ECO:0000313" key="5">
    <source>
        <dbReference type="EMBL" id="KAI9632840.1"/>
    </source>
</evidence>
<dbReference type="InterPro" id="IPR021714">
    <property type="entry name" value="URB1_N"/>
</dbReference>
<dbReference type="SUPFAM" id="SSF48371">
    <property type="entry name" value="ARM repeat"/>
    <property type="match status" value="1"/>
</dbReference>
<feature type="domain" description="URB1 C-terminal" evidence="3">
    <location>
        <begin position="1596"/>
        <end position="1800"/>
    </location>
</feature>
<dbReference type="GeneID" id="77730666"/>
<reference evidence="5" key="1">
    <citation type="journal article" date="2022" name="G3 (Bethesda)">
        <title>High quality genome of the basidiomycete yeast Dioszegia hungarica PDD-24b-2 isolated from cloud water.</title>
        <authorList>
            <person name="Jarrige D."/>
            <person name="Haridas S."/>
            <person name="Bleykasten-Grosshans C."/>
            <person name="Joly M."/>
            <person name="Nadalig T."/>
            <person name="Sancelme M."/>
            <person name="Vuilleumier S."/>
            <person name="Grigoriev I.V."/>
            <person name="Amato P."/>
            <person name="Bringel F."/>
        </authorList>
    </citation>
    <scope>NUCLEOTIDE SEQUENCE</scope>
    <source>
        <strain evidence="5">PDD-24b-2</strain>
    </source>
</reference>
<dbReference type="PANTHER" id="PTHR13500">
    <property type="entry name" value="NUCLEOLAR PRERIBOSOMAL-ASSOCIATED PROTEIN 1"/>
    <property type="match status" value="1"/>
</dbReference>
<evidence type="ECO:0000313" key="6">
    <source>
        <dbReference type="Proteomes" id="UP001164286"/>
    </source>
</evidence>